<dbReference type="KEGG" id="nmk:CHR53_00970"/>
<dbReference type="STRING" id="1193713.GCA_001636315_02744"/>
<dbReference type="Pfam" id="PF01177">
    <property type="entry name" value="Asp_Glu_race"/>
    <property type="match status" value="1"/>
</dbReference>
<evidence type="ECO:0000256" key="1">
    <source>
        <dbReference type="ARBA" id="ARBA00038414"/>
    </source>
</evidence>
<dbReference type="AlphaFoldDB" id="A0A3Q9QVX3"/>
<name>A0A3Q9QVX3_9BACI</name>
<dbReference type="RefSeq" id="WP_066390225.1">
    <property type="nucleotide sequence ID" value="NZ_CP022572.1"/>
</dbReference>
<protein>
    <submittedName>
        <fullName evidence="2">Hydantoin racemase</fullName>
    </submittedName>
</protein>
<organism evidence="2 3">
    <name type="scientific">Neobacillus mesonae</name>
    <dbReference type="NCBI Taxonomy" id="1193713"/>
    <lineage>
        <taxon>Bacteria</taxon>
        <taxon>Bacillati</taxon>
        <taxon>Bacillota</taxon>
        <taxon>Bacilli</taxon>
        <taxon>Bacillales</taxon>
        <taxon>Bacillaceae</taxon>
        <taxon>Neobacillus</taxon>
    </lineage>
</organism>
<dbReference type="Gene3D" id="3.40.50.12500">
    <property type="match status" value="1"/>
</dbReference>
<dbReference type="PANTHER" id="PTHR28047:SF5">
    <property type="entry name" value="PROTEIN DCG1"/>
    <property type="match status" value="1"/>
</dbReference>
<reference evidence="2 3" key="1">
    <citation type="submission" date="2017-07" db="EMBL/GenBank/DDBJ databases">
        <title>The complete genome sequence of Bacillus mesonae strain H20-5, an efficient strain improving plant abiotic stress resistance.</title>
        <authorList>
            <person name="Kim S.Y."/>
            <person name="Song H."/>
            <person name="Sang M.K."/>
            <person name="Weon H.-Y."/>
            <person name="Song J."/>
        </authorList>
    </citation>
    <scope>NUCLEOTIDE SEQUENCE [LARGE SCALE GENOMIC DNA]</scope>
    <source>
        <strain evidence="2 3">H20-5</strain>
    </source>
</reference>
<accession>A0A3Q9QVX3</accession>
<dbReference type="OrthoDB" id="9791723at2"/>
<proteinExistence type="inferred from homology"/>
<evidence type="ECO:0000313" key="2">
    <source>
        <dbReference type="EMBL" id="AZU59966.1"/>
    </source>
</evidence>
<gene>
    <name evidence="2" type="ORF">CHR53_00970</name>
</gene>
<keyword evidence="3" id="KW-1185">Reference proteome</keyword>
<dbReference type="InterPro" id="IPR052186">
    <property type="entry name" value="Hydantoin_racemase-like"/>
</dbReference>
<dbReference type="Proteomes" id="UP000282892">
    <property type="component" value="Chromosome"/>
</dbReference>
<dbReference type="GO" id="GO:0047661">
    <property type="term" value="F:amino-acid racemase activity"/>
    <property type="evidence" value="ECO:0007669"/>
    <property type="project" value="InterPro"/>
</dbReference>
<dbReference type="InterPro" id="IPR053714">
    <property type="entry name" value="Iso_Racemase_Enz_sf"/>
</dbReference>
<sequence length="255" mass="29050">MSKKILWINPVTTELYNQTFKEEYEKVKQSDTIVDVVSLKPAPGPIHLEYNCYEGMIMPELLETIYKAEKDGYDAAIIGCFYDPLIRAAREISKKMVITAPAEASLNLASTLGESISIIVGRDKWIPEMKENVHKYGCINKLASFKSVNLGVTDFQKDHAETEKRIKQAAREAMEIDGADVIILGCTMEFGFFNVIQRELEIPIIDASLAPFKYAEYLVEMKQKFNWSHSKRIGYQSPPDKEIHEWGLFKQKASL</sequence>
<comment type="similarity">
    <text evidence="1">Belongs to the HyuE racemase family.</text>
</comment>
<evidence type="ECO:0000313" key="3">
    <source>
        <dbReference type="Proteomes" id="UP000282892"/>
    </source>
</evidence>
<dbReference type="EMBL" id="CP022572">
    <property type="protein sequence ID" value="AZU59966.1"/>
    <property type="molecule type" value="Genomic_DNA"/>
</dbReference>
<dbReference type="PANTHER" id="PTHR28047">
    <property type="entry name" value="PROTEIN DCG1"/>
    <property type="match status" value="1"/>
</dbReference>
<dbReference type="InterPro" id="IPR015942">
    <property type="entry name" value="Asp/Glu/hydantoin_racemase"/>
</dbReference>